<dbReference type="AlphaFoldDB" id="A0A7C3Z3Z2"/>
<protein>
    <submittedName>
        <fullName evidence="1">Uncharacterized protein</fullName>
    </submittedName>
</protein>
<proteinExistence type="predicted"/>
<reference evidence="1" key="1">
    <citation type="journal article" date="2020" name="mSystems">
        <title>Genome- and Community-Level Interaction Insights into Carbon Utilization and Element Cycling Functions of Hydrothermarchaeota in Hydrothermal Sediment.</title>
        <authorList>
            <person name="Zhou Z."/>
            <person name="Liu Y."/>
            <person name="Xu W."/>
            <person name="Pan J."/>
            <person name="Luo Z.H."/>
            <person name="Li M."/>
        </authorList>
    </citation>
    <scope>NUCLEOTIDE SEQUENCE [LARGE SCALE GENOMIC DNA]</scope>
    <source>
        <strain evidence="1">SpSt-897</strain>
    </source>
</reference>
<comment type="caution">
    <text evidence="1">The sequence shown here is derived from an EMBL/GenBank/DDBJ whole genome shotgun (WGS) entry which is preliminary data.</text>
</comment>
<dbReference type="EMBL" id="DTMF01000265">
    <property type="protein sequence ID" value="HGF34868.1"/>
    <property type="molecule type" value="Genomic_DNA"/>
</dbReference>
<organism evidence="1">
    <name type="scientific">Desulfobacca acetoxidans</name>
    <dbReference type="NCBI Taxonomy" id="60893"/>
    <lineage>
        <taxon>Bacteria</taxon>
        <taxon>Pseudomonadati</taxon>
        <taxon>Thermodesulfobacteriota</taxon>
        <taxon>Desulfobaccia</taxon>
        <taxon>Desulfobaccales</taxon>
        <taxon>Desulfobaccaceae</taxon>
        <taxon>Desulfobacca</taxon>
    </lineage>
</organism>
<evidence type="ECO:0000313" key="1">
    <source>
        <dbReference type="EMBL" id="HGF34868.1"/>
    </source>
</evidence>
<gene>
    <name evidence="1" type="ORF">ENW96_10855</name>
</gene>
<name>A0A7C3Z3Z2_9BACT</name>
<accession>A0A7C3Z3Z2</accession>
<sequence length="61" mass="6645">MAKDKPHAPEMGGKGGFSGEEGYTNLFQCPECKEEQAFPGHKKGEPVMCPKCAIPMKAKYV</sequence>